<dbReference type="PaxDb" id="2850-Phatr46195"/>
<reference evidence="3" key="2">
    <citation type="submission" date="2008-08" db="EMBL/GenBank/DDBJ databases">
        <authorList>
            <consortium name="Diatom Consortium"/>
            <person name="Grigoriev I."/>
            <person name="Grimwood J."/>
            <person name="Kuo A."/>
            <person name="Otillar R.P."/>
            <person name="Salamov A."/>
            <person name="Detter J.C."/>
            <person name="Lindquist E."/>
            <person name="Shapiro H."/>
            <person name="Lucas S."/>
            <person name="Glavina del Rio T."/>
            <person name="Pitluck S."/>
            <person name="Rokhsar D."/>
            <person name="Bowler C."/>
        </authorList>
    </citation>
    <scope>GENOME REANNOTATION</scope>
    <source>
        <strain evidence="3">CCAP 1055/1</strain>
    </source>
</reference>
<feature type="compositionally biased region" description="Polar residues" evidence="1">
    <location>
        <begin position="1"/>
        <end position="13"/>
    </location>
</feature>
<feature type="compositionally biased region" description="Low complexity" evidence="1">
    <location>
        <begin position="162"/>
        <end position="175"/>
    </location>
</feature>
<gene>
    <name evidence="2" type="ORF">PHATRDRAFT_46195</name>
</gene>
<dbReference type="EMBL" id="CM000612">
    <property type="protein sequence ID" value="EEC48071.1"/>
    <property type="molecule type" value="Genomic_DNA"/>
</dbReference>
<dbReference type="AlphaFoldDB" id="B7G0D8"/>
<dbReference type="GeneID" id="7201267"/>
<keyword evidence="3" id="KW-1185">Reference proteome</keyword>
<dbReference type="Proteomes" id="UP000000759">
    <property type="component" value="Chromosome 9"/>
</dbReference>
<name>B7G0D8_PHATC</name>
<evidence type="ECO:0000313" key="3">
    <source>
        <dbReference type="Proteomes" id="UP000000759"/>
    </source>
</evidence>
<feature type="region of interest" description="Disordered" evidence="1">
    <location>
        <begin position="151"/>
        <end position="304"/>
    </location>
</feature>
<reference evidence="2 3" key="1">
    <citation type="journal article" date="2008" name="Nature">
        <title>The Phaeodactylum genome reveals the evolutionary history of diatom genomes.</title>
        <authorList>
            <person name="Bowler C."/>
            <person name="Allen A.E."/>
            <person name="Badger J.H."/>
            <person name="Grimwood J."/>
            <person name="Jabbari K."/>
            <person name="Kuo A."/>
            <person name="Maheswari U."/>
            <person name="Martens C."/>
            <person name="Maumus F."/>
            <person name="Otillar R.P."/>
            <person name="Rayko E."/>
            <person name="Salamov A."/>
            <person name="Vandepoele K."/>
            <person name="Beszteri B."/>
            <person name="Gruber A."/>
            <person name="Heijde M."/>
            <person name="Katinka M."/>
            <person name="Mock T."/>
            <person name="Valentin K."/>
            <person name="Verret F."/>
            <person name="Berges J.A."/>
            <person name="Brownlee C."/>
            <person name="Cadoret J.P."/>
            <person name="Chiovitti A."/>
            <person name="Choi C.J."/>
            <person name="Coesel S."/>
            <person name="De Martino A."/>
            <person name="Detter J.C."/>
            <person name="Durkin C."/>
            <person name="Falciatore A."/>
            <person name="Fournet J."/>
            <person name="Haruta M."/>
            <person name="Huysman M.J."/>
            <person name="Jenkins B.D."/>
            <person name="Jiroutova K."/>
            <person name="Jorgensen R.E."/>
            <person name="Joubert Y."/>
            <person name="Kaplan A."/>
            <person name="Kroger N."/>
            <person name="Kroth P.G."/>
            <person name="La Roche J."/>
            <person name="Lindquist E."/>
            <person name="Lommer M."/>
            <person name="Martin-Jezequel V."/>
            <person name="Lopez P.J."/>
            <person name="Lucas S."/>
            <person name="Mangogna M."/>
            <person name="McGinnis K."/>
            <person name="Medlin L.K."/>
            <person name="Montsant A."/>
            <person name="Oudot-Le Secq M.P."/>
            <person name="Napoli C."/>
            <person name="Obornik M."/>
            <person name="Parker M.S."/>
            <person name="Petit J.L."/>
            <person name="Porcel B.M."/>
            <person name="Poulsen N."/>
            <person name="Robison M."/>
            <person name="Rychlewski L."/>
            <person name="Rynearson T.A."/>
            <person name="Schmutz J."/>
            <person name="Shapiro H."/>
            <person name="Siaut M."/>
            <person name="Stanley M."/>
            <person name="Sussman M.R."/>
            <person name="Taylor A.R."/>
            <person name="Vardi A."/>
            <person name="von Dassow P."/>
            <person name="Vyverman W."/>
            <person name="Willis A."/>
            <person name="Wyrwicz L.S."/>
            <person name="Rokhsar D.S."/>
            <person name="Weissenbach J."/>
            <person name="Armbrust E.V."/>
            <person name="Green B.R."/>
            <person name="Van de Peer Y."/>
            <person name="Grigoriev I.V."/>
        </authorList>
    </citation>
    <scope>NUCLEOTIDE SEQUENCE [LARGE SCALE GENOMIC DNA]</scope>
    <source>
        <strain evidence="2 3">CCAP 1055/1</strain>
    </source>
</reference>
<dbReference type="InParanoid" id="B7G0D8"/>
<dbReference type="RefSeq" id="XP_002180663.1">
    <property type="nucleotide sequence ID" value="XM_002180627.1"/>
</dbReference>
<evidence type="ECO:0000256" key="1">
    <source>
        <dbReference type="SAM" id="MobiDB-lite"/>
    </source>
</evidence>
<dbReference type="HOGENOM" id="CLU_916645_0_0_1"/>
<proteinExistence type="predicted"/>
<feature type="compositionally biased region" description="Polar residues" evidence="1">
    <location>
        <begin position="187"/>
        <end position="203"/>
    </location>
</feature>
<protein>
    <submittedName>
        <fullName evidence="2">Uncharacterized protein</fullName>
    </submittedName>
</protein>
<feature type="compositionally biased region" description="Polar residues" evidence="1">
    <location>
        <begin position="151"/>
        <end position="161"/>
    </location>
</feature>
<evidence type="ECO:0000313" key="2">
    <source>
        <dbReference type="EMBL" id="EEC48071.1"/>
    </source>
</evidence>
<sequence length="304" mass="32530">MTSSPTVTPNTSANRRRHRVTADPHWKTAQAALTHAVSRAVRELRHEYGYSFDRAAQAVFQHLEIGSSATAPVEQHEVSAMTRRYGIGSVHARLALAVARTIQKQACETKSAAAVVEEMIRKLSPTAVLVQHGTRLEDTDGFVVTAATSISTPTTVPSRQKSATTTAAPTRSAGPPSRPNVRPGTNGPINITSHTVVNTSTANGKPAQKKKSKMKKESAIAPKSGTISTRKRSLDESTPQHEVSASTISPPSASRVRSESMEAVSAKLETGEEKAGVSPIARKRGRSEESTEQLSSTKRPRNVT</sequence>
<organism evidence="2 3">
    <name type="scientific">Phaeodactylum tricornutum (strain CCAP 1055/1)</name>
    <dbReference type="NCBI Taxonomy" id="556484"/>
    <lineage>
        <taxon>Eukaryota</taxon>
        <taxon>Sar</taxon>
        <taxon>Stramenopiles</taxon>
        <taxon>Ochrophyta</taxon>
        <taxon>Bacillariophyta</taxon>
        <taxon>Bacillariophyceae</taxon>
        <taxon>Bacillariophycidae</taxon>
        <taxon>Naviculales</taxon>
        <taxon>Phaeodactylaceae</taxon>
        <taxon>Phaeodactylum</taxon>
    </lineage>
</organism>
<accession>B7G0D8</accession>
<dbReference type="KEGG" id="pti:PHATRDRAFT_46195"/>
<feature type="region of interest" description="Disordered" evidence="1">
    <location>
        <begin position="1"/>
        <end position="22"/>
    </location>
</feature>
<feature type="compositionally biased region" description="Polar residues" evidence="1">
    <location>
        <begin position="240"/>
        <end position="252"/>
    </location>
</feature>